<dbReference type="Proteomes" id="UP000298696">
    <property type="component" value="Segment"/>
</dbReference>
<dbReference type="EMBL" id="MK314712">
    <property type="protein sequence ID" value="QCI57589.1"/>
    <property type="molecule type" value="Genomic_DNA"/>
</dbReference>
<gene>
    <name evidence="1" type="ORF">44.1rMVA_168</name>
    <name evidence="2" type="ORF">44/47.1_rMVA_173</name>
    <name evidence="3" type="ORF">47.1rMVA_171</name>
    <name evidence="4" type="ORF">51.2rMVA_180</name>
</gene>
<dbReference type="EMBL" id="MK314711">
    <property type="protein sequence ID" value="QCI57394.1"/>
    <property type="molecule type" value="Genomic_DNA"/>
</dbReference>
<keyword evidence="1" id="KW-0675">Receptor</keyword>
<evidence type="ECO:0000313" key="4">
    <source>
        <dbReference type="EMBL" id="QCI57788.1"/>
    </source>
</evidence>
<sequence>MISCVQPKSWRCFTHTLSVGTTRIFMPFLEYHRLLPMMSVYNNKYDIVKDKYMWCYSQVNKRYIGALLPMFECNEYLQIGDPIHDQEGNHISPQKLLCSKRNRVRESRLVFGRSRDSSSRT</sequence>
<reference evidence="1" key="1">
    <citation type="submission" date="2018-12" db="EMBL/GenBank/DDBJ databases">
        <title>Identification of additional Vaccinia host-range genes.</title>
        <authorList>
            <person name="Mendez-Rios J.D."/>
            <person name="Wyatt L.S."/>
            <person name="Moss B."/>
        </authorList>
    </citation>
    <scope>NUCLEOTIDE SEQUENCE [LARGE SCALE GENOMIC DNA]</scope>
    <source>
        <strain evidence="1">44.1 rMVA</strain>
        <strain evidence="2">44/47.1 rMVA</strain>
        <strain evidence="3">47.1 rMVA</strain>
        <strain evidence="4">51.2 rMVA</strain>
    </source>
</reference>
<dbReference type="EMBL" id="MK314713">
    <property type="protein sequence ID" value="QCI57788.1"/>
    <property type="molecule type" value="Genomic_DNA"/>
</dbReference>
<organism evidence="1">
    <name type="scientific">Vaccinia virus</name>
    <name type="common">VACV</name>
    <name type="synonym">Orthopoxvirus vaccinia</name>
    <dbReference type="NCBI Taxonomy" id="10245"/>
    <lineage>
        <taxon>Viruses</taxon>
        <taxon>Varidnaviria</taxon>
        <taxon>Bamfordvirae</taxon>
        <taxon>Nucleocytoviricota</taxon>
        <taxon>Pokkesviricetes</taxon>
        <taxon>Chitovirales</taxon>
        <taxon>Poxviridae</taxon>
        <taxon>Chordopoxvirinae</taxon>
        <taxon>Orthopoxvirus</taxon>
    </lineage>
</organism>
<dbReference type="Proteomes" id="UP000298571">
    <property type="component" value="Segment"/>
</dbReference>
<evidence type="ECO:0000313" key="2">
    <source>
        <dbReference type="EMBL" id="QCI57394.1"/>
    </source>
</evidence>
<protein>
    <submittedName>
        <fullName evidence="1">TNF-alpha-receptor-like protein</fullName>
    </submittedName>
</protein>
<name>A0A2I6TE24_VACCV</name>
<proteinExistence type="predicted"/>
<evidence type="ECO:0000313" key="1">
    <source>
        <dbReference type="EMBL" id="QCI57198.1"/>
    </source>
</evidence>
<evidence type="ECO:0000313" key="3">
    <source>
        <dbReference type="EMBL" id="QCI57589.1"/>
    </source>
</evidence>
<dbReference type="Proteomes" id="UP000298625">
    <property type="component" value="Segment"/>
</dbReference>
<dbReference type="EMBL" id="MK314710">
    <property type="protein sequence ID" value="QCI57198.1"/>
    <property type="molecule type" value="Genomic_DNA"/>
</dbReference>
<accession>A0A2I6TE24</accession>
<dbReference type="Proteomes" id="UP000298666">
    <property type="component" value="Segment"/>
</dbReference>